<protein>
    <submittedName>
        <fullName evidence="1">Uncharacterized protein</fullName>
    </submittedName>
</protein>
<sequence>MEINNPILLASVPPKLDNSDGICNDTFCNNVVNPVLTPLIALLKDGQPLVNWVTKSCSAP</sequence>
<dbReference type="Proteomes" id="UP000192566">
    <property type="component" value="Unassembled WGS sequence"/>
</dbReference>
<evidence type="ECO:0000313" key="2">
    <source>
        <dbReference type="Proteomes" id="UP000192566"/>
    </source>
</evidence>
<gene>
    <name evidence="1" type="ORF">BST25_07065</name>
</gene>
<accession>A0A1X0DR83</accession>
<dbReference type="AlphaFoldDB" id="A0A1X0DR83"/>
<proteinExistence type="predicted"/>
<evidence type="ECO:0000313" key="1">
    <source>
        <dbReference type="EMBL" id="ORA74881.1"/>
    </source>
</evidence>
<comment type="caution">
    <text evidence="1">The sequence shown here is derived from an EMBL/GenBank/DDBJ whole genome shotgun (WGS) entry which is preliminary data.</text>
</comment>
<reference evidence="1 2" key="1">
    <citation type="submission" date="2017-02" db="EMBL/GenBank/DDBJ databases">
        <title>The new phylogeny of genus Mycobacterium.</title>
        <authorList>
            <person name="Tortoli E."/>
            <person name="Trovato A."/>
            <person name="Cirillo D.M."/>
        </authorList>
    </citation>
    <scope>NUCLEOTIDE SEQUENCE [LARGE SCALE GENOMIC DNA]</scope>
    <source>
        <strain evidence="1 2">DSM 44471</strain>
    </source>
</reference>
<keyword evidence="2" id="KW-1185">Reference proteome</keyword>
<dbReference type="RefSeq" id="WP_083073306.1">
    <property type="nucleotide sequence ID" value="NZ_AP022615.1"/>
</dbReference>
<dbReference type="EMBL" id="MVHR01000007">
    <property type="protein sequence ID" value="ORA74881.1"/>
    <property type="molecule type" value="Genomic_DNA"/>
</dbReference>
<organism evidence="1 2">
    <name type="scientific">Mycobacterium heidelbergense</name>
    <dbReference type="NCBI Taxonomy" id="53376"/>
    <lineage>
        <taxon>Bacteria</taxon>
        <taxon>Bacillati</taxon>
        <taxon>Actinomycetota</taxon>
        <taxon>Actinomycetes</taxon>
        <taxon>Mycobacteriales</taxon>
        <taxon>Mycobacteriaceae</taxon>
        <taxon>Mycobacterium</taxon>
        <taxon>Mycobacterium simiae complex</taxon>
    </lineage>
</organism>
<name>A0A1X0DR83_MYCHE</name>